<dbReference type="VEuPathDB" id="FungiDB:CC77DRAFT_567150"/>
<dbReference type="Proteomes" id="UP000077248">
    <property type="component" value="Unassembled WGS sequence"/>
</dbReference>
<dbReference type="SUPFAM" id="SSF51735">
    <property type="entry name" value="NAD(P)-binding Rossmann-fold domains"/>
    <property type="match status" value="1"/>
</dbReference>
<dbReference type="KEGG" id="aalt:CC77DRAFT_567150"/>
<dbReference type="PANTHER" id="PTHR43157:SF35">
    <property type="entry name" value="DEHYDROGENASE_REDUCTASE FAMILY PROTEIN, PUTATIVE-RELATED"/>
    <property type="match status" value="1"/>
</dbReference>
<evidence type="ECO:0000256" key="1">
    <source>
        <dbReference type="ARBA" id="ARBA00023002"/>
    </source>
</evidence>
<name>A0A177D5P4_ALTAL</name>
<dbReference type="EMBL" id="KV441500">
    <property type="protein sequence ID" value="OAG14480.1"/>
    <property type="molecule type" value="Genomic_DNA"/>
</dbReference>
<dbReference type="Gene3D" id="3.40.50.720">
    <property type="entry name" value="NAD(P)-binding Rossmann-like Domain"/>
    <property type="match status" value="1"/>
</dbReference>
<gene>
    <name evidence="2" type="ORF">CC77DRAFT_567150</name>
</gene>
<evidence type="ECO:0000313" key="3">
    <source>
        <dbReference type="Proteomes" id="UP000077248"/>
    </source>
</evidence>
<accession>A0A177D5P4</accession>
<organism evidence="2 3">
    <name type="scientific">Alternaria alternata</name>
    <name type="common">Alternaria rot fungus</name>
    <name type="synonym">Torula alternata</name>
    <dbReference type="NCBI Taxonomy" id="5599"/>
    <lineage>
        <taxon>Eukaryota</taxon>
        <taxon>Fungi</taxon>
        <taxon>Dikarya</taxon>
        <taxon>Ascomycota</taxon>
        <taxon>Pezizomycotina</taxon>
        <taxon>Dothideomycetes</taxon>
        <taxon>Pleosporomycetidae</taxon>
        <taxon>Pleosporales</taxon>
        <taxon>Pleosporineae</taxon>
        <taxon>Pleosporaceae</taxon>
        <taxon>Alternaria</taxon>
        <taxon>Alternaria sect. Alternaria</taxon>
        <taxon>Alternaria alternata complex</taxon>
    </lineage>
</organism>
<dbReference type="AlphaFoldDB" id="A0A177D5P4"/>
<keyword evidence="3" id="KW-1185">Reference proteome</keyword>
<dbReference type="Pfam" id="PF00106">
    <property type="entry name" value="adh_short"/>
    <property type="match status" value="1"/>
</dbReference>
<evidence type="ECO:0000313" key="2">
    <source>
        <dbReference type="EMBL" id="OAG14480.1"/>
    </source>
</evidence>
<proteinExistence type="predicted"/>
<dbReference type="InterPro" id="IPR002347">
    <property type="entry name" value="SDR_fam"/>
</dbReference>
<protein>
    <submittedName>
        <fullName evidence="2">Retinol dehydrogenase 12</fullName>
    </submittedName>
</protein>
<dbReference type="InterPro" id="IPR036291">
    <property type="entry name" value="NAD(P)-bd_dom_sf"/>
</dbReference>
<dbReference type="RefSeq" id="XP_018379901.1">
    <property type="nucleotide sequence ID" value="XM_018532235.1"/>
</dbReference>
<sequence length="340" mass="37895">MSSWDPIRSRLIFQSGIGFIYRQLFMHPPPIAADVKLDGQTAIVTGSNTGLGLEAARQLLQLDLSRLILAVRSQAKGDAAAETLRDEFPIAQVEVWILDMEDFESVSAFAMKGQTLGRIDIIILNAGVQNKDCIVSTKTGKEQTFQVNYLSTIMLAVLLLPTLRSKGGLGGKPARLTVVTSTTAYFADFNHEKPILPQFDEKYDPTKWYAREKLLQMVVLRRLATLVDPDEVIINTVCPGLVGDTEIWRTINTSIVLRYMFSVYFALFGRSLKEGASTYVHAVAVAGRESHGGFLSEWGVRPYPVLMYSKRGEDLQKKVLSETRNLLSSLDVSEDLMHEF</sequence>
<dbReference type="STRING" id="5599.A0A177D5P4"/>
<dbReference type="GeneID" id="29117829"/>
<dbReference type="OMA" id="VNFPNPG"/>
<keyword evidence="1" id="KW-0560">Oxidoreductase</keyword>
<dbReference type="PRINTS" id="PR00081">
    <property type="entry name" value="GDHRDH"/>
</dbReference>
<reference evidence="2 3" key="1">
    <citation type="submission" date="2016-05" db="EMBL/GenBank/DDBJ databases">
        <title>Comparative analysis of secretome profiles of manganese(II)-oxidizing ascomycete fungi.</title>
        <authorList>
            <consortium name="DOE Joint Genome Institute"/>
            <person name="Zeiner C.A."/>
            <person name="Purvine S.O."/>
            <person name="Zink E.M."/>
            <person name="Wu S."/>
            <person name="Pasa-Tolic L."/>
            <person name="Chaput D.L."/>
            <person name="Haridas S."/>
            <person name="Grigoriev I.V."/>
            <person name="Santelli C.M."/>
            <person name="Hansel C.M."/>
        </authorList>
    </citation>
    <scope>NUCLEOTIDE SEQUENCE [LARGE SCALE GENOMIC DNA]</scope>
    <source>
        <strain evidence="2 3">SRC1lrK2f</strain>
    </source>
</reference>
<dbReference type="GO" id="GO:0016491">
    <property type="term" value="F:oxidoreductase activity"/>
    <property type="evidence" value="ECO:0007669"/>
    <property type="project" value="UniProtKB-KW"/>
</dbReference>
<dbReference type="PANTHER" id="PTHR43157">
    <property type="entry name" value="PHOSPHATIDYLINOSITOL-GLYCAN BIOSYNTHESIS CLASS F PROTEIN-RELATED"/>
    <property type="match status" value="1"/>
</dbReference>